<sequence length="83" mass="9145">MVHQPSSQKTRHYAMLASRIKTLQNELVVTEQCMGEMAKQLESMAKLGAYCGSQFMAASRLLDVDLEAQTQARGNQTKEATGP</sequence>
<reference evidence="1" key="1">
    <citation type="submission" date="2020-04" db="EMBL/GenBank/DDBJ databases">
        <title>Analysis of mating type loci in Filobasidium floriforme.</title>
        <authorList>
            <person name="Nowrousian M."/>
        </authorList>
    </citation>
    <scope>NUCLEOTIDE SEQUENCE</scope>
    <source>
        <strain evidence="1">CBS 6242</strain>
    </source>
</reference>
<dbReference type="OrthoDB" id="3358869at2759"/>
<keyword evidence="2" id="KW-1185">Reference proteome</keyword>
<dbReference type="Proteomes" id="UP000812966">
    <property type="component" value="Unassembled WGS sequence"/>
</dbReference>
<accession>A0A8K0JP77</accession>
<evidence type="ECO:0000313" key="2">
    <source>
        <dbReference type="Proteomes" id="UP000812966"/>
    </source>
</evidence>
<name>A0A8K0JP77_9TREE</name>
<dbReference type="GO" id="GO:0042729">
    <property type="term" value="C:DASH complex"/>
    <property type="evidence" value="ECO:0007669"/>
    <property type="project" value="TreeGrafter"/>
</dbReference>
<dbReference type="AlphaFoldDB" id="A0A8K0JP77"/>
<proteinExistence type="predicted"/>
<dbReference type="PANTHER" id="PTHR28289">
    <property type="entry name" value="DASH COMPLEX SUBUNIT HSK3"/>
    <property type="match status" value="1"/>
</dbReference>
<dbReference type="GO" id="GO:0051010">
    <property type="term" value="F:microtubule plus-end binding"/>
    <property type="evidence" value="ECO:0007669"/>
    <property type="project" value="TreeGrafter"/>
</dbReference>
<evidence type="ECO:0000313" key="1">
    <source>
        <dbReference type="EMBL" id="KAG7561910.1"/>
    </source>
</evidence>
<organism evidence="1 2">
    <name type="scientific">Filobasidium floriforme</name>
    <dbReference type="NCBI Taxonomy" id="5210"/>
    <lineage>
        <taxon>Eukaryota</taxon>
        <taxon>Fungi</taxon>
        <taxon>Dikarya</taxon>
        <taxon>Basidiomycota</taxon>
        <taxon>Agaricomycotina</taxon>
        <taxon>Tremellomycetes</taxon>
        <taxon>Filobasidiales</taxon>
        <taxon>Filobasidiaceae</taxon>
        <taxon>Filobasidium</taxon>
    </lineage>
</organism>
<dbReference type="InterPro" id="IPR013183">
    <property type="entry name" value="Hsk3-like"/>
</dbReference>
<dbReference type="PANTHER" id="PTHR28289:SF1">
    <property type="entry name" value="DASH COMPLEX SUBUNIT HSK3"/>
    <property type="match status" value="1"/>
</dbReference>
<dbReference type="EMBL" id="JABELV010000043">
    <property type="protein sequence ID" value="KAG7561910.1"/>
    <property type="molecule type" value="Genomic_DNA"/>
</dbReference>
<dbReference type="GO" id="GO:0008608">
    <property type="term" value="P:attachment of spindle microtubules to kinetochore"/>
    <property type="evidence" value="ECO:0007669"/>
    <property type="project" value="InterPro"/>
</dbReference>
<comment type="caution">
    <text evidence="1">The sequence shown here is derived from an EMBL/GenBank/DDBJ whole genome shotgun (WGS) entry which is preliminary data.</text>
</comment>
<dbReference type="Pfam" id="PF08227">
    <property type="entry name" value="DASH_Hsk3"/>
    <property type="match status" value="1"/>
</dbReference>
<dbReference type="InterPro" id="IPR042332">
    <property type="entry name" value="Hsk3"/>
</dbReference>
<gene>
    <name evidence="1" type="ORF">FFLO_02639</name>
</gene>
<protein>
    <submittedName>
        <fullName evidence="1">Uncharacterized protein</fullName>
    </submittedName>
</protein>